<dbReference type="AlphaFoldDB" id="A0AAW1PKI8"/>
<comment type="function">
    <text evidence="9">Protein phosphatase that catalyzes the dephosphorylation of the C-terminal domain of RNA polymerase II. Plays a role in RNA processing and termination.</text>
</comment>
<comment type="caution">
    <text evidence="10">The sequence shown here is derived from an EMBL/GenBank/DDBJ whole genome shotgun (WGS) entry which is preliminary data.</text>
</comment>
<sequence length="191" mass="21938">MQLKFAMVCAANNNRSMAAHELLQQHGMDVKSYGVGTHVRLPGPTAHQPNVFNFGTPYSDMHRQLQKADESLYTRNGILPMLARNMKIKQAPERWQDSRQRFDIVVTFEERVQQQLMSDMNSREQESMQPCLVVNIDVTDNHAEAGRAAPHALRLCQMLEEADDWEDGLDEILTKFEGETGHRPVYDICFY</sequence>
<dbReference type="Gene3D" id="3.40.50.2300">
    <property type="match status" value="2"/>
</dbReference>
<comment type="subcellular location">
    <subcellularLocation>
        <location evidence="1 9">Nucleus</location>
    </subcellularLocation>
</comment>
<organism evidence="10 11">
    <name type="scientific">Symbiochloris irregularis</name>
    <dbReference type="NCBI Taxonomy" id="706552"/>
    <lineage>
        <taxon>Eukaryota</taxon>
        <taxon>Viridiplantae</taxon>
        <taxon>Chlorophyta</taxon>
        <taxon>core chlorophytes</taxon>
        <taxon>Trebouxiophyceae</taxon>
        <taxon>Trebouxiales</taxon>
        <taxon>Trebouxiaceae</taxon>
        <taxon>Symbiochloris</taxon>
    </lineage>
</organism>
<dbReference type="GO" id="GO:0008420">
    <property type="term" value="F:RNA polymerase II CTD heptapeptide repeat phosphatase activity"/>
    <property type="evidence" value="ECO:0007669"/>
    <property type="project" value="UniProtKB-ARBA"/>
</dbReference>
<comment type="catalytic activity">
    <reaction evidence="7 9">
        <text>O-phospho-L-seryl-[protein] + H2O = L-seryl-[protein] + phosphate</text>
        <dbReference type="Rhea" id="RHEA:20629"/>
        <dbReference type="Rhea" id="RHEA-COMP:9863"/>
        <dbReference type="Rhea" id="RHEA-COMP:11604"/>
        <dbReference type="ChEBI" id="CHEBI:15377"/>
        <dbReference type="ChEBI" id="CHEBI:29999"/>
        <dbReference type="ChEBI" id="CHEBI:43474"/>
        <dbReference type="ChEBI" id="CHEBI:83421"/>
        <dbReference type="EC" id="3.1.3.16"/>
    </reaction>
</comment>
<comment type="similarity">
    <text evidence="2 9">Belongs to the SSU72 phosphatase family.</text>
</comment>
<keyword evidence="6 9" id="KW-0539">Nucleus</keyword>
<dbReference type="GO" id="GO:0031124">
    <property type="term" value="P:mRNA 3'-end processing"/>
    <property type="evidence" value="ECO:0007669"/>
    <property type="project" value="UniProtKB-ARBA"/>
</dbReference>
<dbReference type="PANTHER" id="PTHR20383">
    <property type="entry name" value="RNA POLYMERASE II SUBUNIT A C-TERMINAL DOMAIN PHOSPHATASE"/>
    <property type="match status" value="1"/>
</dbReference>
<dbReference type="EMBL" id="JALJOQ010000023">
    <property type="protein sequence ID" value="KAK9808409.1"/>
    <property type="molecule type" value="Genomic_DNA"/>
</dbReference>
<evidence type="ECO:0000313" key="10">
    <source>
        <dbReference type="EMBL" id="KAK9808409.1"/>
    </source>
</evidence>
<proteinExistence type="inferred from homology"/>
<keyword evidence="11" id="KW-1185">Reference proteome</keyword>
<evidence type="ECO:0000256" key="9">
    <source>
        <dbReference type="RuleBase" id="RU369031"/>
    </source>
</evidence>
<evidence type="ECO:0000256" key="4">
    <source>
        <dbReference type="ARBA" id="ARBA00022801"/>
    </source>
</evidence>
<dbReference type="Pfam" id="PF04722">
    <property type="entry name" value="Ssu72"/>
    <property type="match status" value="1"/>
</dbReference>
<protein>
    <recommendedName>
        <fullName evidence="9">RNA polymerase II subunit A C-terminal domain phosphatase SSU72</fullName>
        <shortName evidence="9">CTD phosphatase SSU72</shortName>
        <ecNumber evidence="9">3.1.3.16</ecNumber>
    </recommendedName>
</protein>
<keyword evidence="5 9" id="KW-0904">Protein phosphatase</keyword>
<gene>
    <name evidence="10" type="ORF">WJX73_001537</name>
</gene>
<dbReference type="GO" id="GO:0005634">
    <property type="term" value="C:nucleus"/>
    <property type="evidence" value="ECO:0007669"/>
    <property type="project" value="UniProtKB-SubCell"/>
</dbReference>
<dbReference type="Proteomes" id="UP001465755">
    <property type="component" value="Unassembled WGS sequence"/>
</dbReference>
<keyword evidence="4 9" id="KW-0378">Hydrolase</keyword>
<evidence type="ECO:0000313" key="11">
    <source>
        <dbReference type="Proteomes" id="UP001465755"/>
    </source>
</evidence>
<name>A0AAW1PKI8_9CHLO</name>
<dbReference type="EC" id="3.1.3.16" evidence="9"/>
<comment type="catalytic activity">
    <reaction evidence="8 9">
        <text>O-phospho-L-threonyl-[protein] + H2O = L-threonyl-[protein] + phosphate</text>
        <dbReference type="Rhea" id="RHEA:47004"/>
        <dbReference type="Rhea" id="RHEA-COMP:11060"/>
        <dbReference type="Rhea" id="RHEA-COMP:11605"/>
        <dbReference type="ChEBI" id="CHEBI:15377"/>
        <dbReference type="ChEBI" id="CHEBI:30013"/>
        <dbReference type="ChEBI" id="CHEBI:43474"/>
        <dbReference type="ChEBI" id="CHEBI:61977"/>
        <dbReference type="EC" id="3.1.3.16"/>
    </reaction>
</comment>
<evidence type="ECO:0000256" key="5">
    <source>
        <dbReference type="ARBA" id="ARBA00022912"/>
    </source>
</evidence>
<reference evidence="10 11" key="1">
    <citation type="journal article" date="2024" name="Nat. Commun.">
        <title>Phylogenomics reveals the evolutionary origins of lichenization in chlorophyte algae.</title>
        <authorList>
            <person name="Puginier C."/>
            <person name="Libourel C."/>
            <person name="Otte J."/>
            <person name="Skaloud P."/>
            <person name="Haon M."/>
            <person name="Grisel S."/>
            <person name="Petersen M."/>
            <person name="Berrin J.G."/>
            <person name="Delaux P.M."/>
            <person name="Dal Grande F."/>
            <person name="Keller J."/>
        </authorList>
    </citation>
    <scope>NUCLEOTIDE SEQUENCE [LARGE SCALE GENOMIC DNA]</scope>
    <source>
        <strain evidence="10 11">SAG 2036</strain>
    </source>
</reference>
<dbReference type="FunFam" id="3.40.50.2300:FF:000039">
    <property type="entry name" value="RNA polymerase II subunit A C-terminal domain phosphatase"/>
    <property type="match status" value="1"/>
</dbReference>
<evidence type="ECO:0000256" key="1">
    <source>
        <dbReference type="ARBA" id="ARBA00004123"/>
    </source>
</evidence>
<dbReference type="InterPro" id="IPR006811">
    <property type="entry name" value="RNA_pol_II_suA"/>
</dbReference>
<evidence type="ECO:0000256" key="6">
    <source>
        <dbReference type="ARBA" id="ARBA00023242"/>
    </source>
</evidence>
<accession>A0AAW1PKI8</accession>
<evidence type="ECO:0000256" key="2">
    <source>
        <dbReference type="ARBA" id="ARBA00008978"/>
    </source>
</evidence>
<keyword evidence="3 9" id="KW-0507">mRNA processing</keyword>
<evidence type="ECO:0000256" key="8">
    <source>
        <dbReference type="ARBA" id="ARBA00048336"/>
    </source>
</evidence>
<evidence type="ECO:0000256" key="3">
    <source>
        <dbReference type="ARBA" id="ARBA00022664"/>
    </source>
</evidence>
<evidence type="ECO:0000256" key="7">
    <source>
        <dbReference type="ARBA" id="ARBA00047761"/>
    </source>
</evidence>